<dbReference type="AlphaFoldDB" id="A0A8T0PR80"/>
<proteinExistence type="predicted"/>
<sequence>MGQGSVSPVRRTIISKNVGGKKVSIRQRVSCNRLSRASPLLTNQAAAAAARVPRIPSSTTLVATNLTLPCSYPPSRSRSCSARRILPNPHPRSGSLGSASRVLRDGRQGKDGEQAPLGGGVPAGRCAPGRAGLRPAPRGPIQAAALHPARRPSCRLPPCAPSTASRRPSPPPLVCLLPLILHVRTAILVPSRTAPASWICRFHFHQIEAATAEEGNLDLSSSGSTRSYPRSASDA</sequence>
<feature type="compositionally biased region" description="Low complexity" evidence="1">
    <location>
        <begin position="220"/>
        <end position="235"/>
    </location>
</feature>
<keyword evidence="3" id="KW-1185">Reference proteome</keyword>
<gene>
    <name evidence="2" type="ORF">PVAP13_8KG324010</name>
</gene>
<evidence type="ECO:0000256" key="1">
    <source>
        <dbReference type="SAM" id="MobiDB-lite"/>
    </source>
</evidence>
<dbReference type="EMBL" id="CM029051">
    <property type="protein sequence ID" value="KAG2563605.1"/>
    <property type="molecule type" value="Genomic_DNA"/>
</dbReference>
<feature type="compositionally biased region" description="Basic and acidic residues" evidence="1">
    <location>
        <begin position="102"/>
        <end position="113"/>
    </location>
</feature>
<name>A0A8T0PR80_PANVG</name>
<feature type="compositionally biased region" description="Low complexity" evidence="1">
    <location>
        <begin position="72"/>
        <end position="84"/>
    </location>
</feature>
<evidence type="ECO:0000313" key="2">
    <source>
        <dbReference type="EMBL" id="KAG2563605.1"/>
    </source>
</evidence>
<dbReference type="Proteomes" id="UP000823388">
    <property type="component" value="Chromosome 8K"/>
</dbReference>
<evidence type="ECO:0000313" key="3">
    <source>
        <dbReference type="Proteomes" id="UP000823388"/>
    </source>
</evidence>
<accession>A0A8T0PR80</accession>
<feature type="region of interest" description="Disordered" evidence="1">
    <location>
        <begin position="72"/>
        <end position="139"/>
    </location>
</feature>
<organism evidence="2 3">
    <name type="scientific">Panicum virgatum</name>
    <name type="common">Blackwell switchgrass</name>
    <dbReference type="NCBI Taxonomy" id="38727"/>
    <lineage>
        <taxon>Eukaryota</taxon>
        <taxon>Viridiplantae</taxon>
        <taxon>Streptophyta</taxon>
        <taxon>Embryophyta</taxon>
        <taxon>Tracheophyta</taxon>
        <taxon>Spermatophyta</taxon>
        <taxon>Magnoliopsida</taxon>
        <taxon>Liliopsida</taxon>
        <taxon>Poales</taxon>
        <taxon>Poaceae</taxon>
        <taxon>PACMAD clade</taxon>
        <taxon>Panicoideae</taxon>
        <taxon>Panicodae</taxon>
        <taxon>Paniceae</taxon>
        <taxon>Panicinae</taxon>
        <taxon>Panicum</taxon>
        <taxon>Panicum sect. Hiantes</taxon>
    </lineage>
</organism>
<feature type="region of interest" description="Disordered" evidence="1">
    <location>
        <begin position="215"/>
        <end position="235"/>
    </location>
</feature>
<comment type="caution">
    <text evidence="2">The sequence shown here is derived from an EMBL/GenBank/DDBJ whole genome shotgun (WGS) entry which is preliminary data.</text>
</comment>
<protein>
    <submittedName>
        <fullName evidence="2">Uncharacterized protein</fullName>
    </submittedName>
</protein>
<reference evidence="2" key="1">
    <citation type="submission" date="2020-05" db="EMBL/GenBank/DDBJ databases">
        <title>WGS assembly of Panicum virgatum.</title>
        <authorList>
            <person name="Lovell J.T."/>
            <person name="Jenkins J."/>
            <person name="Shu S."/>
            <person name="Juenger T.E."/>
            <person name="Schmutz J."/>
        </authorList>
    </citation>
    <scope>NUCLEOTIDE SEQUENCE</scope>
    <source>
        <strain evidence="2">AP13</strain>
    </source>
</reference>